<dbReference type="Pfam" id="PF00501">
    <property type="entry name" value="AMP-binding"/>
    <property type="match status" value="1"/>
</dbReference>
<dbReference type="CDD" id="cd05972">
    <property type="entry name" value="MACS_like"/>
    <property type="match status" value="1"/>
</dbReference>
<comment type="similarity">
    <text evidence="1">Belongs to the ATP-dependent AMP-binding enzyme family.</text>
</comment>
<dbReference type="SUPFAM" id="SSF56801">
    <property type="entry name" value="Acetyl-CoA synthetase-like"/>
    <property type="match status" value="1"/>
</dbReference>
<dbReference type="Proteomes" id="UP001275436">
    <property type="component" value="Unassembled WGS sequence"/>
</dbReference>
<proteinExistence type="inferred from homology"/>
<evidence type="ECO:0000259" key="5">
    <source>
        <dbReference type="Pfam" id="PF00501"/>
    </source>
</evidence>
<evidence type="ECO:0000313" key="7">
    <source>
        <dbReference type="EMBL" id="GLO67300.1"/>
    </source>
</evidence>
<comment type="caution">
    <text evidence="7">The sequence shown here is derived from an EMBL/GenBank/DDBJ whole genome shotgun (WGS) entry which is preliminary data.</text>
</comment>
<evidence type="ECO:0000259" key="6">
    <source>
        <dbReference type="Pfam" id="PF13193"/>
    </source>
</evidence>
<dbReference type="InterPro" id="IPR042099">
    <property type="entry name" value="ANL_N_sf"/>
</dbReference>
<reference evidence="7 8" key="1">
    <citation type="submission" date="2023-02" db="EMBL/GenBank/DDBJ databases">
        <title>Oceanobacillus kimchii IFOP_LL358 isolated form Alexandrium catenella lab strain.</title>
        <authorList>
            <person name="Gajardo G."/>
            <person name="Ueki S."/>
            <person name="Maruyama F."/>
        </authorList>
    </citation>
    <scope>NUCLEOTIDE SEQUENCE [LARGE SCALE GENOMIC DNA]</scope>
    <source>
        <strain evidence="7 8">IFOP_LL358</strain>
    </source>
</reference>
<dbReference type="InterPro" id="IPR051087">
    <property type="entry name" value="Mitochondrial_ACSM"/>
</dbReference>
<dbReference type="InterPro" id="IPR045851">
    <property type="entry name" value="AMP-bd_C_sf"/>
</dbReference>
<feature type="domain" description="AMP-dependent synthetase/ligase" evidence="5">
    <location>
        <begin position="25"/>
        <end position="383"/>
    </location>
</feature>
<dbReference type="GO" id="GO:0016874">
    <property type="term" value="F:ligase activity"/>
    <property type="evidence" value="ECO:0007669"/>
    <property type="project" value="UniProtKB-KW"/>
</dbReference>
<keyword evidence="3" id="KW-0547">Nucleotide-binding</keyword>
<dbReference type="EMBL" id="BSKO01000001">
    <property type="protein sequence ID" value="GLO67300.1"/>
    <property type="molecule type" value="Genomic_DNA"/>
</dbReference>
<gene>
    <name evidence="7" type="primary">acsA_2</name>
    <name evidence="7" type="ORF">MACH08_30840</name>
</gene>
<sequence>MMKQSDLIAPEQYNIINDFEKYAEDQTRIAVKWEDEKGESKQITYKQLFDNANKIGNLFLENGLSKGDKILVMLPRLMETYEIYLAALKTGIIIIPSSEMFRSKDLQYRITHGEVKGVVSYSAYTSEFQNVGEFHDLIKFSVGEEKSEWLSLDYLKQTASSKLETTITKKDDIAFLPYTSGTTGNPKAVMHTHGWGYAHMQTAPEHWLSIEEGDTVWATAAPGWQKWVWSPFLSVLYKGGTALVYQGKFEPNKYLEILERHQVNVFCCTPTEYRLMAKLENLSEYQLDALHSAVSAGEPLNREVIERFRNHFNVTVRDGYGQTENTLLLGFLKGMEVRPGSMGKPTPGNNVLVIDEDGNPVKNGMVGDIAIPLDTPALFIGYYKDEERTMKSRRGDYYVTGDQARIDEDGYFWFEGRSDDIIITSGYTIGPFEVEDALVKHSLVKECAVVASPDVERGNVVKAFIILQEDIIGNDAVVKELQDHVKNSVAPYKYPRKIEFVSELPKTTSGKIRRVELRQKEKQNVMDDIKR</sequence>
<dbReference type="InterPro" id="IPR000873">
    <property type="entry name" value="AMP-dep_synth/lig_dom"/>
</dbReference>
<evidence type="ECO:0000313" key="8">
    <source>
        <dbReference type="Proteomes" id="UP001275436"/>
    </source>
</evidence>
<evidence type="ECO:0000256" key="3">
    <source>
        <dbReference type="ARBA" id="ARBA00022741"/>
    </source>
</evidence>
<dbReference type="NCBIfam" id="NF047394">
    <property type="entry name" value="AcylCoAsynMbcS"/>
    <property type="match status" value="1"/>
</dbReference>
<keyword evidence="4" id="KW-0067">ATP-binding</keyword>
<protein>
    <submittedName>
        <fullName evidence="7">Acyl--CoA ligase</fullName>
    </submittedName>
</protein>
<dbReference type="PROSITE" id="PS00455">
    <property type="entry name" value="AMP_BINDING"/>
    <property type="match status" value="1"/>
</dbReference>
<evidence type="ECO:0000256" key="1">
    <source>
        <dbReference type="ARBA" id="ARBA00006432"/>
    </source>
</evidence>
<keyword evidence="2 7" id="KW-0436">Ligase</keyword>
<dbReference type="PANTHER" id="PTHR43605">
    <property type="entry name" value="ACYL-COENZYME A SYNTHETASE"/>
    <property type="match status" value="1"/>
</dbReference>
<accession>A0ABQ5TQ81</accession>
<organism evidence="7 8">
    <name type="scientific">Oceanobacillus kimchii</name>
    <dbReference type="NCBI Taxonomy" id="746691"/>
    <lineage>
        <taxon>Bacteria</taxon>
        <taxon>Bacillati</taxon>
        <taxon>Bacillota</taxon>
        <taxon>Bacilli</taxon>
        <taxon>Bacillales</taxon>
        <taxon>Bacillaceae</taxon>
        <taxon>Oceanobacillus</taxon>
    </lineage>
</organism>
<dbReference type="Gene3D" id="3.40.50.12780">
    <property type="entry name" value="N-terminal domain of ligase-like"/>
    <property type="match status" value="1"/>
</dbReference>
<dbReference type="InterPro" id="IPR025110">
    <property type="entry name" value="AMP-bd_C"/>
</dbReference>
<name>A0ABQ5TQ81_9BACI</name>
<dbReference type="InterPro" id="IPR020845">
    <property type="entry name" value="AMP-binding_CS"/>
</dbReference>
<feature type="domain" description="AMP-binding enzyme C-terminal" evidence="6">
    <location>
        <begin position="433"/>
        <end position="511"/>
    </location>
</feature>
<dbReference type="Gene3D" id="3.30.300.30">
    <property type="match status" value="1"/>
</dbReference>
<dbReference type="PANTHER" id="PTHR43605:SF10">
    <property type="entry name" value="ACYL-COA SYNTHETASE MEDIUM CHAIN FAMILY MEMBER 3"/>
    <property type="match status" value="1"/>
</dbReference>
<dbReference type="Pfam" id="PF13193">
    <property type="entry name" value="AMP-binding_C"/>
    <property type="match status" value="1"/>
</dbReference>
<evidence type="ECO:0000256" key="4">
    <source>
        <dbReference type="ARBA" id="ARBA00022840"/>
    </source>
</evidence>
<keyword evidence="8" id="KW-1185">Reference proteome</keyword>
<evidence type="ECO:0000256" key="2">
    <source>
        <dbReference type="ARBA" id="ARBA00022598"/>
    </source>
</evidence>